<dbReference type="Pfam" id="PF15980">
    <property type="entry name" value="ComGF"/>
    <property type="match status" value="1"/>
</dbReference>
<comment type="caution">
    <text evidence="1">The sequence shown here is derived from an EMBL/GenBank/DDBJ whole genome shotgun (WGS) entry which is preliminary data.</text>
</comment>
<evidence type="ECO:0000313" key="1">
    <source>
        <dbReference type="EMBL" id="NMM61391.1"/>
    </source>
</evidence>
<reference evidence="1 2" key="2">
    <citation type="submission" date="2020-06" db="EMBL/GenBank/DDBJ databases">
        <title>Complete Genome Sequence of Clostridium muelleri sp. nov. P21T, an Acid-Alcohol Producing Acetogen Isolated from Old Hay.</title>
        <authorList>
            <person name="Duncan K.E."/>
            <person name="Tanner R.S."/>
        </authorList>
    </citation>
    <scope>NUCLEOTIDE SEQUENCE [LARGE SCALE GENOMIC DNA]</scope>
    <source>
        <strain evidence="1 2">P21</strain>
    </source>
</reference>
<proteinExistence type="predicted"/>
<name>A0A7Y0EDB9_9CLOT</name>
<protein>
    <submittedName>
        <fullName evidence="1">ComGF family competence protein</fullName>
    </submittedName>
</protein>
<dbReference type="EMBL" id="JABBNI010000004">
    <property type="protein sequence ID" value="NMM61391.1"/>
    <property type="molecule type" value="Genomic_DNA"/>
</dbReference>
<dbReference type="InterPro" id="IPR016977">
    <property type="entry name" value="ComGF"/>
</dbReference>
<gene>
    <name evidence="1" type="ORF">HBE96_01485</name>
</gene>
<sequence>MLIELMLVISLIGIITSVQAVVMGRYMKIHRQEINSSRESFYINEAFMIIQHEIDDGRYIKIKGDNVIVIRSNKGRFDYIRKDKDSDIIISYGSEYFSTPNNILKNIKNFNVKKDKHVMYISIETKKGNVYKRCFPIEREKEQEGLS</sequence>
<organism evidence="1 2">
    <name type="scientific">Clostridium muellerianum</name>
    <dbReference type="NCBI Taxonomy" id="2716538"/>
    <lineage>
        <taxon>Bacteria</taxon>
        <taxon>Bacillati</taxon>
        <taxon>Bacillota</taxon>
        <taxon>Clostridia</taxon>
        <taxon>Eubacteriales</taxon>
        <taxon>Clostridiaceae</taxon>
        <taxon>Clostridium</taxon>
    </lineage>
</organism>
<evidence type="ECO:0000313" key="2">
    <source>
        <dbReference type="Proteomes" id="UP000537131"/>
    </source>
</evidence>
<keyword evidence="2" id="KW-1185">Reference proteome</keyword>
<accession>A0A7Y0EDB9</accession>
<dbReference type="Proteomes" id="UP000537131">
    <property type="component" value="Unassembled WGS sequence"/>
</dbReference>
<dbReference type="AlphaFoldDB" id="A0A7Y0EDB9"/>
<reference evidence="1 2" key="1">
    <citation type="submission" date="2020-04" db="EMBL/GenBank/DDBJ databases">
        <authorList>
            <person name="Doyle D.A."/>
        </authorList>
    </citation>
    <scope>NUCLEOTIDE SEQUENCE [LARGE SCALE GENOMIC DNA]</scope>
    <source>
        <strain evidence="1 2">P21</strain>
    </source>
</reference>